<evidence type="ECO:0000313" key="1">
    <source>
        <dbReference type="EMBL" id="KAI5658684.1"/>
    </source>
</evidence>
<name>A0ACC0ADH3_CATRO</name>
<evidence type="ECO:0000313" key="2">
    <source>
        <dbReference type="Proteomes" id="UP001060085"/>
    </source>
</evidence>
<organism evidence="1 2">
    <name type="scientific">Catharanthus roseus</name>
    <name type="common">Madagascar periwinkle</name>
    <name type="synonym">Vinca rosea</name>
    <dbReference type="NCBI Taxonomy" id="4058"/>
    <lineage>
        <taxon>Eukaryota</taxon>
        <taxon>Viridiplantae</taxon>
        <taxon>Streptophyta</taxon>
        <taxon>Embryophyta</taxon>
        <taxon>Tracheophyta</taxon>
        <taxon>Spermatophyta</taxon>
        <taxon>Magnoliopsida</taxon>
        <taxon>eudicotyledons</taxon>
        <taxon>Gunneridae</taxon>
        <taxon>Pentapetalae</taxon>
        <taxon>asterids</taxon>
        <taxon>lamiids</taxon>
        <taxon>Gentianales</taxon>
        <taxon>Apocynaceae</taxon>
        <taxon>Rauvolfioideae</taxon>
        <taxon>Vinceae</taxon>
        <taxon>Catharanthinae</taxon>
        <taxon>Catharanthus</taxon>
    </lineage>
</organism>
<comment type="caution">
    <text evidence="1">The sequence shown here is derived from an EMBL/GenBank/DDBJ whole genome shotgun (WGS) entry which is preliminary data.</text>
</comment>
<keyword evidence="2" id="KW-1185">Reference proteome</keyword>
<sequence length="245" mass="27290">MARGRKREYVEDASTSQDQLLASTIPTLSTTLDTQPTSSSKPPTTSTPPTIQQLDLNVNQATSAITSIFHERFVGECYTWSQDRASILIKDMMRDIQKYGKWGPEKHTGGSISCTKSLAKKGIRRFYFRKVLGTGVSRRRVYESGLSCKELALIGPCYADMLRRVEAVISSISDAFDKYMRWFMEQNHLVYIPHLPMLDFVRAPMGIGASTSSPPASAADSEVSIPNVSVQSFLYSLSLYSCPQH</sequence>
<gene>
    <name evidence="1" type="ORF">M9H77_27477</name>
</gene>
<accession>A0ACC0ADH3</accession>
<protein>
    <submittedName>
        <fullName evidence="1">Uncharacterized protein</fullName>
    </submittedName>
</protein>
<reference evidence="2" key="1">
    <citation type="journal article" date="2023" name="Nat. Plants">
        <title>Single-cell RNA sequencing provides a high-resolution roadmap for understanding the multicellular compartmentation of specialized metabolism.</title>
        <authorList>
            <person name="Sun S."/>
            <person name="Shen X."/>
            <person name="Li Y."/>
            <person name="Li Y."/>
            <person name="Wang S."/>
            <person name="Li R."/>
            <person name="Zhang H."/>
            <person name="Shen G."/>
            <person name="Guo B."/>
            <person name="Wei J."/>
            <person name="Xu J."/>
            <person name="St-Pierre B."/>
            <person name="Chen S."/>
            <person name="Sun C."/>
        </authorList>
    </citation>
    <scope>NUCLEOTIDE SEQUENCE [LARGE SCALE GENOMIC DNA]</scope>
</reference>
<dbReference type="Proteomes" id="UP001060085">
    <property type="component" value="Linkage Group LG06"/>
</dbReference>
<proteinExistence type="predicted"/>
<dbReference type="EMBL" id="CM044706">
    <property type="protein sequence ID" value="KAI5658684.1"/>
    <property type="molecule type" value="Genomic_DNA"/>
</dbReference>